<dbReference type="SMART" id="SM00862">
    <property type="entry name" value="Trans_reg_C"/>
    <property type="match status" value="1"/>
</dbReference>
<evidence type="ECO:0000259" key="5">
    <source>
        <dbReference type="PROSITE" id="PS51755"/>
    </source>
</evidence>
<name>A0A1M6QEQ6_9ACTN</name>
<dbReference type="Gene3D" id="6.10.250.690">
    <property type="match status" value="1"/>
</dbReference>
<proteinExistence type="predicted"/>
<dbReference type="GO" id="GO:0006355">
    <property type="term" value="P:regulation of DNA-templated transcription"/>
    <property type="evidence" value="ECO:0007669"/>
    <property type="project" value="InterPro"/>
</dbReference>
<dbReference type="EMBL" id="FQZK01000015">
    <property type="protein sequence ID" value="SHK18537.1"/>
    <property type="molecule type" value="Genomic_DNA"/>
</dbReference>
<feature type="modified residue" description="4-aspartylphosphate" evidence="2">
    <location>
        <position position="51"/>
    </location>
</feature>
<protein>
    <submittedName>
        <fullName evidence="6">DNA-binding response regulator, OmpR family, contains REC and winged-helix (WHTH) domain</fullName>
    </submittedName>
</protein>
<dbReference type="OrthoDB" id="116118at2"/>
<gene>
    <name evidence="6" type="ORF">SAMN05421803_11524</name>
</gene>
<feature type="domain" description="OmpR/PhoB-type" evidence="5">
    <location>
        <begin position="125"/>
        <end position="220"/>
    </location>
</feature>
<organism evidence="6 7">
    <name type="scientific">Nocardiopsis flavescens</name>
    <dbReference type="NCBI Taxonomy" id="758803"/>
    <lineage>
        <taxon>Bacteria</taxon>
        <taxon>Bacillati</taxon>
        <taxon>Actinomycetota</taxon>
        <taxon>Actinomycetes</taxon>
        <taxon>Streptosporangiales</taxon>
        <taxon>Nocardiopsidaceae</taxon>
        <taxon>Nocardiopsis</taxon>
    </lineage>
</organism>
<evidence type="ECO:0000313" key="7">
    <source>
        <dbReference type="Proteomes" id="UP000184452"/>
    </source>
</evidence>
<dbReference type="SMART" id="SM00448">
    <property type="entry name" value="REC"/>
    <property type="match status" value="1"/>
</dbReference>
<dbReference type="PANTHER" id="PTHR48111">
    <property type="entry name" value="REGULATOR OF RPOS"/>
    <property type="match status" value="1"/>
</dbReference>
<dbReference type="InterPro" id="IPR011006">
    <property type="entry name" value="CheY-like_superfamily"/>
</dbReference>
<dbReference type="Proteomes" id="UP000184452">
    <property type="component" value="Unassembled WGS sequence"/>
</dbReference>
<dbReference type="CDD" id="cd00383">
    <property type="entry name" value="trans_reg_C"/>
    <property type="match status" value="1"/>
</dbReference>
<keyword evidence="2" id="KW-0597">Phosphoprotein</keyword>
<dbReference type="GO" id="GO:0000976">
    <property type="term" value="F:transcription cis-regulatory region binding"/>
    <property type="evidence" value="ECO:0007669"/>
    <property type="project" value="TreeGrafter"/>
</dbReference>
<dbReference type="Pfam" id="PF00486">
    <property type="entry name" value="Trans_reg_C"/>
    <property type="match status" value="1"/>
</dbReference>
<dbReference type="Pfam" id="PF00072">
    <property type="entry name" value="Response_reg"/>
    <property type="match status" value="1"/>
</dbReference>
<dbReference type="GO" id="GO:0032993">
    <property type="term" value="C:protein-DNA complex"/>
    <property type="evidence" value="ECO:0007669"/>
    <property type="project" value="TreeGrafter"/>
</dbReference>
<dbReference type="Gene3D" id="1.10.10.10">
    <property type="entry name" value="Winged helix-like DNA-binding domain superfamily/Winged helix DNA-binding domain"/>
    <property type="match status" value="1"/>
</dbReference>
<dbReference type="STRING" id="758803.SAMN05421803_11524"/>
<keyword evidence="7" id="KW-1185">Reference proteome</keyword>
<evidence type="ECO:0000256" key="1">
    <source>
        <dbReference type="ARBA" id="ARBA00023125"/>
    </source>
</evidence>
<dbReference type="InterPro" id="IPR001789">
    <property type="entry name" value="Sig_transdc_resp-reg_receiver"/>
</dbReference>
<feature type="domain" description="Response regulatory" evidence="4">
    <location>
        <begin position="2"/>
        <end position="117"/>
    </location>
</feature>
<dbReference type="InterPro" id="IPR036388">
    <property type="entry name" value="WH-like_DNA-bd_sf"/>
</dbReference>
<feature type="DNA-binding region" description="OmpR/PhoB-type" evidence="3">
    <location>
        <begin position="125"/>
        <end position="220"/>
    </location>
</feature>
<dbReference type="InterPro" id="IPR001867">
    <property type="entry name" value="OmpR/PhoB-type_DNA-bd"/>
</dbReference>
<dbReference type="GO" id="GO:0005829">
    <property type="term" value="C:cytosol"/>
    <property type="evidence" value="ECO:0007669"/>
    <property type="project" value="TreeGrafter"/>
</dbReference>
<dbReference type="AlphaFoldDB" id="A0A1M6QEQ6"/>
<dbReference type="RefSeq" id="WP_073381249.1">
    <property type="nucleotide sequence ID" value="NZ_FQZK01000015.1"/>
</dbReference>
<accession>A0A1M6QEQ6</accession>
<evidence type="ECO:0000256" key="2">
    <source>
        <dbReference type="PROSITE-ProRule" id="PRU00169"/>
    </source>
</evidence>
<evidence type="ECO:0000259" key="4">
    <source>
        <dbReference type="PROSITE" id="PS50110"/>
    </source>
</evidence>
<sequence>MRVLVVEDEPSLAATVAGGLRGEGMAVDVCHDGATGWETATVHDYDVIVLDRDLPVLHGDRVCRLLVEDPGVHARVLMLTAAGGLEDRVAGLDLGADDYLAKPFAYPELVARVRALGRRARPAAPPLLRAAGLEVDTVRRAAFRDGRQVALSPKELGVLEELLRADGAPLSAVHLIEKVWDAHLDPFSGVLKVVVHGLRRKLGDPAVIETVPGQGYRVRAGEGA</sequence>
<reference evidence="6 7" key="1">
    <citation type="submission" date="2016-11" db="EMBL/GenBank/DDBJ databases">
        <authorList>
            <person name="Jaros S."/>
            <person name="Januszkiewicz K."/>
            <person name="Wedrychowicz H."/>
        </authorList>
    </citation>
    <scope>NUCLEOTIDE SEQUENCE [LARGE SCALE GENOMIC DNA]</scope>
    <source>
        <strain evidence="6 7">CGMCC 4.5723</strain>
    </source>
</reference>
<evidence type="ECO:0000256" key="3">
    <source>
        <dbReference type="PROSITE-ProRule" id="PRU01091"/>
    </source>
</evidence>
<dbReference type="PROSITE" id="PS50110">
    <property type="entry name" value="RESPONSE_REGULATORY"/>
    <property type="match status" value="1"/>
</dbReference>
<dbReference type="Gene3D" id="3.40.50.2300">
    <property type="match status" value="1"/>
</dbReference>
<dbReference type="SUPFAM" id="SSF52172">
    <property type="entry name" value="CheY-like"/>
    <property type="match status" value="1"/>
</dbReference>
<keyword evidence="1 3" id="KW-0238">DNA-binding</keyword>
<dbReference type="InterPro" id="IPR039420">
    <property type="entry name" value="WalR-like"/>
</dbReference>
<dbReference type="PANTHER" id="PTHR48111:SF36">
    <property type="entry name" value="TRANSCRIPTIONAL REGULATORY PROTEIN CUTR"/>
    <property type="match status" value="1"/>
</dbReference>
<evidence type="ECO:0000313" key="6">
    <source>
        <dbReference type="EMBL" id="SHK18537.1"/>
    </source>
</evidence>
<dbReference type="PROSITE" id="PS51755">
    <property type="entry name" value="OMPR_PHOB"/>
    <property type="match status" value="1"/>
</dbReference>
<dbReference type="GO" id="GO:0000156">
    <property type="term" value="F:phosphorelay response regulator activity"/>
    <property type="evidence" value="ECO:0007669"/>
    <property type="project" value="TreeGrafter"/>
</dbReference>